<accession>A0A811BLX7</accession>
<evidence type="ECO:0008006" key="3">
    <source>
        <dbReference type="Google" id="ProtNLM"/>
    </source>
</evidence>
<proteinExistence type="predicted"/>
<protein>
    <recommendedName>
        <fullName evidence="3">DUF2283 domain-containing protein</fullName>
    </recommendedName>
</protein>
<dbReference type="Pfam" id="PF10049">
    <property type="entry name" value="DUF2283"/>
    <property type="match status" value="1"/>
</dbReference>
<name>A0A811BLX7_9VIRU</name>
<evidence type="ECO:0000313" key="2">
    <source>
        <dbReference type="Proteomes" id="UP001253637"/>
    </source>
</evidence>
<dbReference type="InterPro" id="IPR019270">
    <property type="entry name" value="DUF2283"/>
</dbReference>
<organism evidence="1 2">
    <name type="scientific">Pandoravirus japonicus</name>
    <dbReference type="NCBI Taxonomy" id="2823154"/>
    <lineage>
        <taxon>Viruses</taxon>
        <taxon>Pandoravirus</taxon>
    </lineage>
</organism>
<dbReference type="EMBL" id="LC625835">
    <property type="protein sequence ID" value="BCU02894.1"/>
    <property type="molecule type" value="Genomic_DNA"/>
</dbReference>
<sequence length="151" mass="16346">MVLHYSPDVDAIVIDLTPAKQVVDETVALSAPSDAFLDVDTKGRGVRIEFLDASAVFACHFCDRSDYAADGRQYASSLLLPHLFSSLSLYSLCGVRPTPAPSLPALFLCSFLSRYCGRHRTDPPFSVVVAAVVADIRSSGNKPFCFSSVLR</sequence>
<dbReference type="Proteomes" id="UP001253637">
    <property type="component" value="Segment"/>
</dbReference>
<reference evidence="1" key="1">
    <citation type="submission" date="2021-04" db="EMBL/GenBank/DDBJ databases">
        <title>Draft Genome Sequence of Pandoravirus japonicus, Isolated from the Sabaishi River of Niigata, Japan.</title>
        <authorList>
            <person name="Hosokawa N."/>
            <person name="Takahashi H."/>
            <person name="Aoki K."/>
            <person name="Takemura M."/>
        </authorList>
    </citation>
    <scope>NUCLEOTIDE SEQUENCE</scope>
</reference>
<evidence type="ECO:0000313" key="1">
    <source>
        <dbReference type="EMBL" id="BCU02894.1"/>
    </source>
</evidence>